<evidence type="ECO:0000256" key="13">
    <source>
        <dbReference type="PIRSR" id="PIRSR000495-1"/>
    </source>
</evidence>
<keyword evidence="6 12" id="KW-0378">Hydrolase</keyword>
<keyword evidence="15" id="KW-0808">Transferase</keyword>
<dbReference type="GO" id="GO:0000107">
    <property type="term" value="F:imidazoleglycerol-phosphate synthase activity"/>
    <property type="evidence" value="ECO:0007669"/>
    <property type="project" value="UniProtKB-UniRule"/>
</dbReference>
<dbReference type="HAMAP" id="MF_00278">
    <property type="entry name" value="HisH"/>
    <property type="match status" value="1"/>
</dbReference>
<dbReference type="GO" id="GO:0005737">
    <property type="term" value="C:cytoplasm"/>
    <property type="evidence" value="ECO:0007669"/>
    <property type="project" value="UniProtKB-SubCell"/>
</dbReference>
<name>A0A7W7V6V4_9GAMM</name>
<comment type="catalytic activity">
    <reaction evidence="11 12">
        <text>L-glutamine + H2O = L-glutamate + NH4(+)</text>
        <dbReference type="Rhea" id="RHEA:15889"/>
        <dbReference type="ChEBI" id="CHEBI:15377"/>
        <dbReference type="ChEBI" id="CHEBI:28938"/>
        <dbReference type="ChEBI" id="CHEBI:29985"/>
        <dbReference type="ChEBI" id="CHEBI:58359"/>
        <dbReference type="EC" id="3.5.1.2"/>
    </reaction>
</comment>
<dbReference type="GO" id="GO:0016829">
    <property type="term" value="F:lyase activity"/>
    <property type="evidence" value="ECO:0007669"/>
    <property type="project" value="UniProtKB-KW"/>
</dbReference>
<comment type="caution">
    <text evidence="15">The sequence shown here is derived from an EMBL/GenBank/DDBJ whole genome shotgun (WGS) entry which is preliminary data.</text>
</comment>
<evidence type="ECO:0000256" key="1">
    <source>
        <dbReference type="ARBA" id="ARBA00004496"/>
    </source>
</evidence>
<evidence type="ECO:0000313" key="16">
    <source>
        <dbReference type="Proteomes" id="UP000519004"/>
    </source>
</evidence>
<evidence type="ECO:0000256" key="6">
    <source>
        <dbReference type="ARBA" id="ARBA00022801"/>
    </source>
</evidence>
<dbReference type="AlphaFoldDB" id="A0A7W7V6V4"/>
<evidence type="ECO:0000259" key="14">
    <source>
        <dbReference type="Pfam" id="PF00117"/>
    </source>
</evidence>
<dbReference type="Gene3D" id="3.40.50.880">
    <property type="match status" value="1"/>
</dbReference>
<dbReference type="GO" id="GO:0000105">
    <property type="term" value="P:L-histidine biosynthetic process"/>
    <property type="evidence" value="ECO:0007669"/>
    <property type="project" value="UniProtKB-UniRule"/>
</dbReference>
<dbReference type="PROSITE" id="PS51273">
    <property type="entry name" value="GATASE_TYPE_1"/>
    <property type="match status" value="1"/>
</dbReference>
<keyword evidence="5 12" id="KW-0028">Amino-acid biosynthesis</keyword>
<evidence type="ECO:0000256" key="4">
    <source>
        <dbReference type="ARBA" id="ARBA00022490"/>
    </source>
</evidence>
<comment type="subunit">
    <text evidence="3 12">Heterodimer of HisH and HisF.</text>
</comment>
<dbReference type="GO" id="GO:0004359">
    <property type="term" value="F:glutaminase activity"/>
    <property type="evidence" value="ECO:0007669"/>
    <property type="project" value="UniProtKB-EC"/>
</dbReference>
<dbReference type="Proteomes" id="UP000519004">
    <property type="component" value="Unassembled WGS sequence"/>
</dbReference>
<evidence type="ECO:0000256" key="9">
    <source>
        <dbReference type="ARBA" id="ARBA00023239"/>
    </source>
</evidence>
<dbReference type="UniPathway" id="UPA00031">
    <property type="reaction ID" value="UER00010"/>
</dbReference>
<keyword evidence="9 12" id="KW-0456">Lyase</keyword>
<dbReference type="NCBIfam" id="TIGR01855">
    <property type="entry name" value="IMP_synth_hisH"/>
    <property type="match status" value="1"/>
</dbReference>
<dbReference type="PANTHER" id="PTHR42701">
    <property type="entry name" value="IMIDAZOLE GLYCEROL PHOSPHATE SYNTHASE SUBUNIT HISH"/>
    <property type="match status" value="1"/>
</dbReference>
<reference evidence="15 16" key="1">
    <citation type="submission" date="2020-08" db="EMBL/GenBank/DDBJ databases">
        <title>Genomic Encyclopedia of Type Strains, Phase IV (KMG-IV): sequencing the most valuable type-strain genomes for metagenomic binning, comparative biology and taxonomic classification.</title>
        <authorList>
            <person name="Goeker M."/>
        </authorList>
    </citation>
    <scope>NUCLEOTIDE SEQUENCE [LARGE SCALE GENOMIC DNA]</scope>
    <source>
        <strain evidence="15 16">DSM 25897</strain>
    </source>
</reference>
<feature type="active site" evidence="12 13">
    <location>
        <position position="186"/>
    </location>
</feature>
<comment type="pathway">
    <text evidence="2 12">Amino-acid biosynthesis; L-histidine biosynthesis; L-histidine from 5-phospho-alpha-D-ribose 1-diphosphate: step 5/9.</text>
</comment>
<dbReference type="CDD" id="cd01748">
    <property type="entry name" value="GATase1_IGP_Synthase"/>
    <property type="match status" value="1"/>
</dbReference>
<evidence type="ECO:0000256" key="12">
    <source>
        <dbReference type="HAMAP-Rule" id="MF_00278"/>
    </source>
</evidence>
<sequence>MDGVRGMKVALIDSGGANIGSVRHALARLGADVVFTDDTETIRAAERVILPGVGAAAPAMAKLRAAGLIETIRTLERPLLGICLGMQLLFESSEEGDVDCLGLLPGRVTKLIESEGVRVPHMGWNRLQPIRPSVLLDGLPEGAQAYFVHSYAAPVGGDCVAACTHGMRFAAVVQRGRVAGAQFHPERSAAVGARILDNFLRAGVA</sequence>
<feature type="active site" evidence="12 13">
    <location>
        <position position="184"/>
    </location>
</feature>
<keyword evidence="8 12" id="KW-0368">Histidine biosynthesis</keyword>
<dbReference type="PANTHER" id="PTHR42701:SF1">
    <property type="entry name" value="IMIDAZOLE GLYCEROL PHOSPHATE SYNTHASE SUBUNIT HISH"/>
    <property type="match status" value="1"/>
</dbReference>
<gene>
    <name evidence="12" type="primary">hisH</name>
    <name evidence="15" type="ORF">HNQ58_000147</name>
</gene>
<feature type="domain" description="Glutamine amidotransferase" evidence="14">
    <location>
        <begin position="11"/>
        <end position="200"/>
    </location>
</feature>
<dbReference type="PROSITE" id="PS51274">
    <property type="entry name" value="GATASE_COBBQ"/>
    <property type="match status" value="1"/>
</dbReference>
<comment type="catalytic activity">
    <reaction evidence="10 12">
        <text>5-[(5-phospho-1-deoxy-D-ribulos-1-ylimino)methylamino]-1-(5-phospho-beta-D-ribosyl)imidazole-4-carboxamide + L-glutamine = D-erythro-1-(imidazol-4-yl)glycerol 3-phosphate + 5-amino-1-(5-phospho-beta-D-ribosyl)imidazole-4-carboxamide + L-glutamate + H(+)</text>
        <dbReference type="Rhea" id="RHEA:24793"/>
        <dbReference type="ChEBI" id="CHEBI:15378"/>
        <dbReference type="ChEBI" id="CHEBI:29985"/>
        <dbReference type="ChEBI" id="CHEBI:58278"/>
        <dbReference type="ChEBI" id="CHEBI:58359"/>
        <dbReference type="ChEBI" id="CHEBI:58475"/>
        <dbReference type="ChEBI" id="CHEBI:58525"/>
        <dbReference type="EC" id="4.3.2.10"/>
    </reaction>
</comment>
<protein>
    <recommendedName>
        <fullName evidence="12">Imidazole glycerol phosphate synthase subunit HisH</fullName>
        <ecNumber evidence="12">4.3.2.10</ecNumber>
    </recommendedName>
    <alternativeName>
        <fullName evidence="12">IGP synthase glutaminase subunit</fullName>
        <ecNumber evidence="12">3.5.1.2</ecNumber>
    </alternativeName>
    <alternativeName>
        <fullName evidence="12">IGP synthase subunit HisH</fullName>
    </alternativeName>
    <alternativeName>
        <fullName evidence="12">ImGP synthase subunit HisH</fullName>
        <shortName evidence="12">IGPS subunit HisH</shortName>
    </alternativeName>
</protein>
<dbReference type="PIRSF" id="PIRSF000495">
    <property type="entry name" value="Amidotransf_hisH"/>
    <property type="match status" value="1"/>
</dbReference>
<evidence type="ECO:0000256" key="2">
    <source>
        <dbReference type="ARBA" id="ARBA00005091"/>
    </source>
</evidence>
<keyword evidence="16" id="KW-1185">Reference proteome</keyword>
<dbReference type="InterPro" id="IPR010139">
    <property type="entry name" value="Imidazole-glycPsynth_HisH"/>
</dbReference>
<dbReference type="FunFam" id="3.40.50.880:FF:000009">
    <property type="entry name" value="Imidazole glycerol phosphate synthase subunit HisH"/>
    <property type="match status" value="1"/>
</dbReference>
<keyword evidence="7 12" id="KW-0315">Glutamine amidotransferase</keyword>
<accession>A0A7W7V6V4</accession>
<keyword evidence="4 12" id="KW-0963">Cytoplasm</keyword>
<dbReference type="InterPro" id="IPR029062">
    <property type="entry name" value="Class_I_gatase-like"/>
</dbReference>
<evidence type="ECO:0000313" key="15">
    <source>
        <dbReference type="EMBL" id="MBB5014276.1"/>
    </source>
</evidence>
<evidence type="ECO:0000256" key="5">
    <source>
        <dbReference type="ARBA" id="ARBA00022605"/>
    </source>
</evidence>
<dbReference type="SUPFAM" id="SSF52317">
    <property type="entry name" value="Class I glutamine amidotransferase-like"/>
    <property type="match status" value="1"/>
</dbReference>
<proteinExistence type="inferred from homology"/>
<dbReference type="Pfam" id="PF00117">
    <property type="entry name" value="GATase"/>
    <property type="match status" value="1"/>
</dbReference>
<comment type="function">
    <text evidence="12">IGPS catalyzes the conversion of PRFAR and glutamine to IGP, AICAR and glutamate. The HisH subunit catalyzes the hydrolysis of glutamine to glutamate and ammonia as part of the synthesis of IGP and AICAR. The resulting ammonia molecule is channeled to the active site of HisF.</text>
</comment>
<dbReference type="EC" id="4.3.2.10" evidence="12"/>
<evidence type="ECO:0000256" key="11">
    <source>
        <dbReference type="ARBA" id="ARBA00049534"/>
    </source>
</evidence>
<evidence type="ECO:0000256" key="3">
    <source>
        <dbReference type="ARBA" id="ARBA00011152"/>
    </source>
</evidence>
<dbReference type="EMBL" id="JACHHX010000001">
    <property type="protein sequence ID" value="MBB5014276.1"/>
    <property type="molecule type" value="Genomic_DNA"/>
</dbReference>
<comment type="subcellular location">
    <subcellularLocation>
        <location evidence="1 12">Cytoplasm</location>
    </subcellularLocation>
</comment>
<keyword evidence="15" id="KW-0328">Glycosyltransferase</keyword>
<organism evidence="15 16">
    <name type="scientific">Rehaibacterium terrae</name>
    <dbReference type="NCBI Taxonomy" id="1341696"/>
    <lineage>
        <taxon>Bacteria</taxon>
        <taxon>Pseudomonadati</taxon>
        <taxon>Pseudomonadota</taxon>
        <taxon>Gammaproteobacteria</taxon>
        <taxon>Lysobacterales</taxon>
        <taxon>Lysobacteraceae</taxon>
        <taxon>Rehaibacterium</taxon>
    </lineage>
</organism>
<dbReference type="EC" id="3.5.1.2" evidence="12"/>
<dbReference type="InterPro" id="IPR017926">
    <property type="entry name" value="GATASE"/>
</dbReference>
<evidence type="ECO:0000256" key="7">
    <source>
        <dbReference type="ARBA" id="ARBA00022962"/>
    </source>
</evidence>
<evidence type="ECO:0000256" key="8">
    <source>
        <dbReference type="ARBA" id="ARBA00023102"/>
    </source>
</evidence>
<evidence type="ECO:0000256" key="10">
    <source>
        <dbReference type="ARBA" id="ARBA00047838"/>
    </source>
</evidence>
<feature type="active site" description="Nucleophile" evidence="12 13">
    <location>
        <position position="83"/>
    </location>
</feature>